<gene>
    <name evidence="1" type="ORF">TASK_LOCUS9459</name>
</gene>
<dbReference type="AlphaFoldDB" id="A0A0R3WF32"/>
<reference evidence="1 2" key="2">
    <citation type="submission" date="2018-11" db="EMBL/GenBank/DDBJ databases">
        <authorList>
            <consortium name="Pathogen Informatics"/>
        </authorList>
    </citation>
    <scope>NUCLEOTIDE SEQUENCE [LARGE SCALE GENOMIC DNA]</scope>
</reference>
<sequence>MSSRDIFTTFEQEYLTAIKQWAEDYHDNPEFWSTSFYDKALSFLEDQRSQFCRVEQHRRCPPSCQNEHQMTKEGWTSTAPGACASGDVLIQKFIPLEFIDANYVKRI</sequence>
<dbReference type="EMBL" id="UYRS01019178">
    <property type="protein sequence ID" value="VDK43445.1"/>
    <property type="molecule type" value="Genomic_DNA"/>
</dbReference>
<name>A0A0R3WF32_TAEAS</name>
<evidence type="ECO:0000313" key="3">
    <source>
        <dbReference type="WBParaSite" id="TASK_0000945801-mRNA-1"/>
    </source>
</evidence>
<reference evidence="3" key="1">
    <citation type="submission" date="2017-02" db="UniProtKB">
        <authorList>
            <consortium name="WormBaseParasite"/>
        </authorList>
    </citation>
    <scope>IDENTIFICATION</scope>
</reference>
<evidence type="ECO:0000313" key="2">
    <source>
        <dbReference type="Proteomes" id="UP000282613"/>
    </source>
</evidence>
<protein>
    <submittedName>
        <fullName evidence="3">DUF2281 domain-containing protein</fullName>
    </submittedName>
</protein>
<proteinExistence type="predicted"/>
<dbReference type="Proteomes" id="UP000282613">
    <property type="component" value="Unassembled WGS sequence"/>
</dbReference>
<dbReference type="WBParaSite" id="TASK_0000945801-mRNA-1">
    <property type="protein sequence ID" value="TASK_0000945801-mRNA-1"/>
    <property type="gene ID" value="TASK_0000945801"/>
</dbReference>
<organism evidence="3">
    <name type="scientific">Taenia asiatica</name>
    <name type="common">Asian tapeworm</name>
    <dbReference type="NCBI Taxonomy" id="60517"/>
    <lineage>
        <taxon>Eukaryota</taxon>
        <taxon>Metazoa</taxon>
        <taxon>Spiralia</taxon>
        <taxon>Lophotrochozoa</taxon>
        <taxon>Platyhelminthes</taxon>
        <taxon>Cestoda</taxon>
        <taxon>Eucestoda</taxon>
        <taxon>Cyclophyllidea</taxon>
        <taxon>Taeniidae</taxon>
        <taxon>Taenia</taxon>
    </lineage>
</organism>
<evidence type="ECO:0000313" key="1">
    <source>
        <dbReference type="EMBL" id="VDK43445.1"/>
    </source>
</evidence>
<keyword evidence="2" id="KW-1185">Reference proteome</keyword>
<accession>A0A0R3WF32</accession>